<accession>A0A7C5UU77</accession>
<evidence type="ECO:0008006" key="2">
    <source>
        <dbReference type="Google" id="ProtNLM"/>
    </source>
</evidence>
<organism evidence="1">
    <name type="scientific">Ignisphaera aggregans</name>
    <dbReference type="NCBI Taxonomy" id="334771"/>
    <lineage>
        <taxon>Archaea</taxon>
        <taxon>Thermoproteota</taxon>
        <taxon>Thermoprotei</taxon>
        <taxon>Desulfurococcales</taxon>
        <taxon>Desulfurococcaceae</taxon>
        <taxon>Ignisphaera</taxon>
    </lineage>
</organism>
<dbReference type="EMBL" id="DRUB01000030">
    <property type="protein sequence ID" value="HHR95551.1"/>
    <property type="molecule type" value="Genomic_DNA"/>
</dbReference>
<gene>
    <name evidence="1" type="ORF">ENL47_01690</name>
</gene>
<dbReference type="AlphaFoldDB" id="A0A7C5UU77"/>
<comment type="caution">
    <text evidence="1">The sequence shown here is derived from an EMBL/GenBank/DDBJ whole genome shotgun (WGS) entry which is preliminary data.</text>
</comment>
<sequence length="64" mass="7079">MLRNGVYGAGQSSWGPTVYGVVEGYSKARRVLAKTLAEIQSKGLDVVYYIVRARNKGVLLKYID</sequence>
<reference evidence="1" key="1">
    <citation type="journal article" date="2020" name="mSystems">
        <title>Genome- and Community-Level Interaction Insights into Carbon Utilization and Element Cycling Functions of Hydrothermarchaeota in Hydrothermal Sediment.</title>
        <authorList>
            <person name="Zhou Z."/>
            <person name="Liu Y."/>
            <person name="Xu W."/>
            <person name="Pan J."/>
            <person name="Luo Z.H."/>
            <person name="Li M."/>
        </authorList>
    </citation>
    <scope>NUCLEOTIDE SEQUENCE [LARGE SCALE GENOMIC DNA]</scope>
    <source>
        <strain evidence="1">SpSt-1</strain>
    </source>
</reference>
<protein>
    <recommendedName>
        <fullName evidence="2">GHMP kinase C-terminal domain-containing protein</fullName>
    </recommendedName>
</protein>
<proteinExistence type="predicted"/>
<evidence type="ECO:0000313" key="1">
    <source>
        <dbReference type="EMBL" id="HHR95551.1"/>
    </source>
</evidence>
<name>A0A7C5UU77_9CREN</name>